<reference evidence="2" key="1">
    <citation type="submission" date="2021-09" db="EMBL/GenBank/DDBJ databases">
        <authorList>
            <consortium name="AG Swart"/>
            <person name="Singh M."/>
            <person name="Singh A."/>
            <person name="Seah K."/>
            <person name="Emmerich C."/>
        </authorList>
    </citation>
    <scope>NUCLEOTIDE SEQUENCE</scope>
    <source>
        <strain evidence="2">ATCC30299</strain>
    </source>
</reference>
<dbReference type="EMBL" id="CAJZBQ010000055">
    <property type="protein sequence ID" value="CAG9332754.1"/>
    <property type="molecule type" value="Genomic_DNA"/>
</dbReference>
<keyword evidence="1" id="KW-0812">Transmembrane</keyword>
<evidence type="ECO:0000313" key="3">
    <source>
        <dbReference type="Proteomes" id="UP001162131"/>
    </source>
</evidence>
<dbReference type="AlphaFoldDB" id="A0AAU9KHK0"/>
<feature type="transmembrane region" description="Helical" evidence="1">
    <location>
        <begin position="21"/>
        <end position="43"/>
    </location>
</feature>
<keyword evidence="1" id="KW-0472">Membrane</keyword>
<evidence type="ECO:0000313" key="2">
    <source>
        <dbReference type="EMBL" id="CAG9332754.1"/>
    </source>
</evidence>
<proteinExistence type="predicted"/>
<keyword evidence="3" id="KW-1185">Reference proteome</keyword>
<name>A0AAU9KHK0_9CILI</name>
<organism evidence="2 3">
    <name type="scientific">Blepharisma stoltei</name>
    <dbReference type="NCBI Taxonomy" id="1481888"/>
    <lineage>
        <taxon>Eukaryota</taxon>
        <taxon>Sar</taxon>
        <taxon>Alveolata</taxon>
        <taxon>Ciliophora</taxon>
        <taxon>Postciliodesmatophora</taxon>
        <taxon>Heterotrichea</taxon>
        <taxon>Heterotrichida</taxon>
        <taxon>Blepharismidae</taxon>
        <taxon>Blepharisma</taxon>
    </lineage>
</organism>
<evidence type="ECO:0000256" key="1">
    <source>
        <dbReference type="SAM" id="Phobius"/>
    </source>
</evidence>
<keyword evidence="1" id="KW-1133">Transmembrane helix</keyword>
<gene>
    <name evidence="2" type="ORF">BSTOLATCC_MIC57232</name>
</gene>
<feature type="transmembrane region" description="Helical" evidence="1">
    <location>
        <begin position="49"/>
        <end position="73"/>
    </location>
</feature>
<dbReference type="Proteomes" id="UP001162131">
    <property type="component" value="Unassembled WGS sequence"/>
</dbReference>
<sequence>MDAIFPNKNGPKRLHSRRIESNAWIFIEVFTSSSLVSDAFSMIDPNVSLMISLVESTIVLIILTSLSIFMGLLR</sequence>
<comment type="caution">
    <text evidence="2">The sequence shown here is derived from an EMBL/GenBank/DDBJ whole genome shotgun (WGS) entry which is preliminary data.</text>
</comment>
<protein>
    <submittedName>
        <fullName evidence="2">Uncharacterized protein</fullName>
    </submittedName>
</protein>
<accession>A0AAU9KHK0</accession>